<evidence type="ECO:0008006" key="3">
    <source>
        <dbReference type="Google" id="ProtNLM"/>
    </source>
</evidence>
<evidence type="ECO:0000313" key="2">
    <source>
        <dbReference type="Proteomes" id="UP000570166"/>
    </source>
</evidence>
<comment type="caution">
    <text evidence="1">The sequence shown here is derived from an EMBL/GenBank/DDBJ whole genome shotgun (WGS) entry which is preliminary data.</text>
</comment>
<accession>A0A838L749</accession>
<dbReference type="EMBL" id="JACEIB010000025">
    <property type="protein sequence ID" value="MBA2935313.1"/>
    <property type="molecule type" value="Genomic_DNA"/>
</dbReference>
<gene>
    <name evidence="1" type="ORF">HZF05_14590</name>
</gene>
<sequence length="105" mass="11478">MNKRVSIILLAGFLSACGSNDNPPPAPEIVRTCESIRSDVIRIAATNGVTMVKIYDPKTLKTGPKEISCSGRVLVSSGQSTTLYYRDSQDEDGDWLVQYAEQPLE</sequence>
<dbReference type="AlphaFoldDB" id="A0A838L749"/>
<evidence type="ECO:0000313" key="1">
    <source>
        <dbReference type="EMBL" id="MBA2935313.1"/>
    </source>
</evidence>
<dbReference type="Proteomes" id="UP000570166">
    <property type="component" value="Unassembled WGS sequence"/>
</dbReference>
<reference evidence="1 2" key="1">
    <citation type="submission" date="2020-07" db="EMBL/GenBank/DDBJ databases">
        <authorList>
            <person name="Sun Q."/>
        </authorList>
    </citation>
    <scope>NUCLEOTIDE SEQUENCE [LARGE SCALE GENOMIC DNA]</scope>
    <source>
        <strain evidence="1 2">CGMCC 1.13654</strain>
    </source>
</reference>
<organism evidence="1 2">
    <name type="scientific">Sphingomonas chungangi</name>
    <dbReference type="NCBI Taxonomy" id="2683589"/>
    <lineage>
        <taxon>Bacteria</taxon>
        <taxon>Pseudomonadati</taxon>
        <taxon>Pseudomonadota</taxon>
        <taxon>Alphaproteobacteria</taxon>
        <taxon>Sphingomonadales</taxon>
        <taxon>Sphingomonadaceae</taxon>
        <taxon>Sphingomonas</taxon>
    </lineage>
</organism>
<proteinExistence type="predicted"/>
<dbReference type="PROSITE" id="PS51257">
    <property type="entry name" value="PROKAR_LIPOPROTEIN"/>
    <property type="match status" value="1"/>
</dbReference>
<dbReference type="RefSeq" id="WP_160365311.1">
    <property type="nucleotide sequence ID" value="NZ_JACEIB010000025.1"/>
</dbReference>
<protein>
    <recommendedName>
        <fullName evidence="3">Lipoprotein</fullName>
    </recommendedName>
</protein>
<keyword evidence="2" id="KW-1185">Reference proteome</keyword>
<name>A0A838L749_9SPHN</name>